<reference evidence="4" key="1">
    <citation type="journal article" date="2013" name="Genome Biol.">
        <title>Draft genome of the mountain pine beetle, Dendroctonus ponderosae Hopkins, a major forest pest.</title>
        <authorList>
            <person name="Keeling C.I."/>
            <person name="Yuen M.M."/>
            <person name="Liao N.Y."/>
            <person name="Docking T.R."/>
            <person name="Chan S.K."/>
            <person name="Taylor G.A."/>
            <person name="Palmquist D.L."/>
            <person name="Jackman S.D."/>
            <person name="Nguyen A."/>
            <person name="Li M."/>
            <person name="Henderson H."/>
            <person name="Janes J.K."/>
            <person name="Zhao Y."/>
            <person name="Pandoh P."/>
            <person name="Moore R."/>
            <person name="Sperling F.A."/>
            <person name="Huber D.P."/>
            <person name="Birol I."/>
            <person name="Jones S.J."/>
            <person name="Bohlmann J."/>
        </authorList>
    </citation>
    <scope>NUCLEOTIDE SEQUENCE</scope>
</reference>
<organism evidence="4">
    <name type="scientific">Dendroctonus ponderosae</name>
    <name type="common">Mountain pine beetle</name>
    <dbReference type="NCBI Taxonomy" id="77166"/>
    <lineage>
        <taxon>Eukaryota</taxon>
        <taxon>Metazoa</taxon>
        <taxon>Ecdysozoa</taxon>
        <taxon>Arthropoda</taxon>
        <taxon>Hexapoda</taxon>
        <taxon>Insecta</taxon>
        <taxon>Pterygota</taxon>
        <taxon>Neoptera</taxon>
        <taxon>Endopterygota</taxon>
        <taxon>Coleoptera</taxon>
        <taxon>Polyphaga</taxon>
        <taxon>Cucujiformia</taxon>
        <taxon>Curculionidae</taxon>
        <taxon>Scolytinae</taxon>
        <taxon>Dendroctonus</taxon>
    </lineage>
</organism>
<keyword evidence="1" id="KW-0193">Cuticle</keyword>
<dbReference type="InterPro" id="IPR031311">
    <property type="entry name" value="CHIT_BIND_RR_consensus"/>
</dbReference>
<dbReference type="OrthoDB" id="6379191at2759"/>
<dbReference type="PANTHER" id="PTHR10380:SF241">
    <property type="entry name" value="CUTICULAR PROTEIN 47EG-RELATED"/>
    <property type="match status" value="1"/>
</dbReference>
<dbReference type="PROSITE" id="PS00233">
    <property type="entry name" value="CHIT_BIND_RR_1"/>
    <property type="match status" value="2"/>
</dbReference>
<accession>N6SY59</accession>
<evidence type="ECO:0000256" key="3">
    <source>
        <dbReference type="SAM" id="SignalP"/>
    </source>
</evidence>
<dbReference type="AlphaFoldDB" id="N6SY59"/>
<dbReference type="InterPro" id="IPR050468">
    <property type="entry name" value="Cuticle_Struct_Prot"/>
</dbReference>
<evidence type="ECO:0000313" key="4">
    <source>
        <dbReference type="EMBL" id="ENN72719.1"/>
    </source>
</evidence>
<dbReference type="GO" id="GO:0008010">
    <property type="term" value="F:structural constituent of chitin-based larval cuticle"/>
    <property type="evidence" value="ECO:0007669"/>
    <property type="project" value="TreeGrafter"/>
</dbReference>
<dbReference type="EMBL" id="KB741212">
    <property type="protein sequence ID" value="ENN72719.1"/>
    <property type="molecule type" value="Genomic_DNA"/>
</dbReference>
<dbReference type="GO" id="GO:0062129">
    <property type="term" value="C:chitin-based extracellular matrix"/>
    <property type="evidence" value="ECO:0007669"/>
    <property type="project" value="TreeGrafter"/>
</dbReference>
<dbReference type="HOGENOM" id="CLU_1095242_0_0_1"/>
<evidence type="ECO:0000256" key="1">
    <source>
        <dbReference type="ARBA" id="ARBA00022460"/>
    </source>
</evidence>
<dbReference type="InterPro" id="IPR000618">
    <property type="entry name" value="Insect_cuticle"/>
</dbReference>
<feature type="non-terminal residue" evidence="4">
    <location>
        <position position="1"/>
    </location>
</feature>
<dbReference type="PANTHER" id="PTHR10380">
    <property type="entry name" value="CUTICLE PROTEIN"/>
    <property type="match status" value="1"/>
</dbReference>
<protein>
    <submittedName>
        <fullName evidence="4">Uncharacterized protein</fullName>
    </submittedName>
</protein>
<proteinExistence type="predicted"/>
<dbReference type="Pfam" id="PF00379">
    <property type="entry name" value="Chitin_bind_4"/>
    <property type="match status" value="2"/>
</dbReference>
<keyword evidence="3" id="KW-0732">Signal</keyword>
<feature type="signal peptide" evidence="3">
    <location>
        <begin position="1"/>
        <end position="17"/>
    </location>
</feature>
<gene>
    <name evidence="4" type="ORF">YQE_10657</name>
</gene>
<name>N6SY59_DENPD</name>
<sequence>MFHQALLFASLCAAVLCVLVQDQAPVAPSVLDISPDGSFQWSYQSEDGSSQQQSGQEIVPSGGQAIQGEARWYDPEGGAHEIKYVADDRGYLPTSADLPIGPPIPAAILRSIEWNLAHPEEETKMFSCQVAFVLLAAVCAVLGAPQNKEPVPIISQESDIQPDGTFKWSFESGDGTKAEQSGQPKQVEQETPLVYQGSASWTDNEGTQHQLTYIADENGYQPQSPDIPVAPEIPAAIQRALEYNAAHPEQDGEK</sequence>
<dbReference type="PROSITE" id="PS51155">
    <property type="entry name" value="CHIT_BIND_RR_2"/>
    <property type="match status" value="2"/>
</dbReference>
<feature type="chain" id="PRO_5009707217" evidence="3">
    <location>
        <begin position="18"/>
        <end position="254"/>
    </location>
</feature>
<evidence type="ECO:0000256" key="2">
    <source>
        <dbReference type="SAM" id="MobiDB-lite"/>
    </source>
</evidence>
<feature type="region of interest" description="Disordered" evidence="2">
    <location>
        <begin position="169"/>
        <end position="192"/>
    </location>
</feature>
<dbReference type="OMA" id="PQYEVHS"/>